<reference evidence="1 2" key="1">
    <citation type="submission" date="2021-05" db="EMBL/GenBank/DDBJ databases">
        <authorList>
            <person name="Zhang Z.D."/>
            <person name="Osman G."/>
        </authorList>
    </citation>
    <scope>NUCLEOTIDE SEQUENCE [LARGE SCALE GENOMIC DNA]</scope>
    <source>
        <strain evidence="1 2">KCTC 32217</strain>
    </source>
</reference>
<organism evidence="1 2">
    <name type="scientific">Litoribacter ruber</name>
    <dbReference type="NCBI Taxonomy" id="702568"/>
    <lineage>
        <taxon>Bacteria</taxon>
        <taxon>Pseudomonadati</taxon>
        <taxon>Bacteroidota</taxon>
        <taxon>Cytophagia</taxon>
        <taxon>Cytophagales</taxon>
        <taxon>Cyclobacteriaceae</taxon>
        <taxon>Litoribacter</taxon>
    </lineage>
</organism>
<dbReference type="EMBL" id="JAHCMY010000002">
    <property type="protein sequence ID" value="MBS9523309.1"/>
    <property type="molecule type" value="Genomic_DNA"/>
</dbReference>
<evidence type="ECO:0000313" key="1">
    <source>
        <dbReference type="EMBL" id="MBS9523309.1"/>
    </source>
</evidence>
<evidence type="ECO:0000313" key="2">
    <source>
        <dbReference type="Proteomes" id="UP001319104"/>
    </source>
</evidence>
<gene>
    <name evidence="1" type="ORF">KI659_04685</name>
</gene>
<sequence length="232" mass="26085">MKARFLPLFLLFFIGGFQAVLAQNFNFQSLDRPWAVEVGVGPGWTYADNSSAFRRAGFSLHPAASVSLARNISPAVSLRGTIGFQQMEGNFNADEARKVRMGEQGNAYHFEGQIYYFDFMPVFNFVGGPRHINRSQVNIYGGIGVGVMGIMGDYDIMVNGESQNVNNDMVIATFPARAGISYRFRPQLDFALEGTVLITLRDDIDGHTGYNRFDDYPMNVQFKVRKMFSFDY</sequence>
<accession>A0AAP2G0R3</accession>
<dbReference type="Proteomes" id="UP001319104">
    <property type="component" value="Unassembled WGS sequence"/>
</dbReference>
<dbReference type="AlphaFoldDB" id="A0AAP2G0R3"/>
<name>A0AAP2G0R3_9BACT</name>
<comment type="caution">
    <text evidence="1">The sequence shown here is derived from an EMBL/GenBank/DDBJ whole genome shotgun (WGS) entry which is preliminary data.</text>
</comment>
<protein>
    <submittedName>
        <fullName evidence="1">Uncharacterized protein</fullName>
    </submittedName>
</protein>
<dbReference type="RefSeq" id="WP_213944206.1">
    <property type="nucleotide sequence ID" value="NZ_JAHBGI010000011.1"/>
</dbReference>
<keyword evidence="2" id="KW-1185">Reference proteome</keyword>
<proteinExistence type="predicted"/>